<reference evidence="2 3" key="1">
    <citation type="journal article" date="2013" name="Nat. Commun.">
        <title>Genome analysis reveals insights into physiology and longevity of the Brandt's bat Myotis brandtii.</title>
        <authorList>
            <person name="Seim I."/>
            <person name="Fang X."/>
            <person name="Xiong Z."/>
            <person name="Lobanov A.V."/>
            <person name="Huang Z."/>
            <person name="Ma S."/>
            <person name="Feng Y."/>
            <person name="Turanov A.A."/>
            <person name="Zhu Y."/>
            <person name="Lenz T.L."/>
            <person name="Gerashchenko M.V."/>
            <person name="Fan D."/>
            <person name="Hee Yim S."/>
            <person name="Yao X."/>
            <person name="Jordan D."/>
            <person name="Xiong Y."/>
            <person name="Ma Y."/>
            <person name="Lyapunov A.N."/>
            <person name="Chen G."/>
            <person name="Kulakova O.I."/>
            <person name="Sun Y."/>
            <person name="Lee S.G."/>
            <person name="Bronson R.T."/>
            <person name="Moskalev A.A."/>
            <person name="Sunyaev S.R."/>
            <person name="Zhang G."/>
            <person name="Krogh A."/>
            <person name="Wang J."/>
            <person name="Gladyshev V.N."/>
        </authorList>
    </citation>
    <scope>NUCLEOTIDE SEQUENCE [LARGE SCALE GENOMIC DNA]</scope>
</reference>
<sequence>MTSGCVRGAGTPYPGVLSGDSTSENTSPGQWRDFIFQSTLRQPDFHQTGMLWPVAHAMGGGDAKDSPEVTFTLAVSLWLAEADSRVGGSRATSL</sequence>
<feature type="compositionally biased region" description="Polar residues" evidence="1">
    <location>
        <begin position="19"/>
        <end position="29"/>
    </location>
</feature>
<protein>
    <submittedName>
        <fullName evidence="2">Uncharacterized protein</fullName>
    </submittedName>
</protein>
<dbReference type="EMBL" id="KE161978">
    <property type="protein sequence ID" value="EPQ06287.1"/>
    <property type="molecule type" value="Genomic_DNA"/>
</dbReference>
<proteinExistence type="predicted"/>
<dbReference type="AlphaFoldDB" id="S7PEC4"/>
<name>S7PEC4_MYOBR</name>
<accession>S7PEC4</accession>
<evidence type="ECO:0000313" key="3">
    <source>
        <dbReference type="Proteomes" id="UP000052978"/>
    </source>
</evidence>
<gene>
    <name evidence="2" type="ORF">D623_10002684</name>
</gene>
<keyword evidence="3" id="KW-1185">Reference proteome</keyword>
<feature type="region of interest" description="Disordered" evidence="1">
    <location>
        <begin position="1"/>
        <end position="30"/>
    </location>
</feature>
<organism evidence="2 3">
    <name type="scientific">Myotis brandtii</name>
    <name type="common">Brandt's bat</name>
    <dbReference type="NCBI Taxonomy" id="109478"/>
    <lineage>
        <taxon>Eukaryota</taxon>
        <taxon>Metazoa</taxon>
        <taxon>Chordata</taxon>
        <taxon>Craniata</taxon>
        <taxon>Vertebrata</taxon>
        <taxon>Euteleostomi</taxon>
        <taxon>Mammalia</taxon>
        <taxon>Eutheria</taxon>
        <taxon>Laurasiatheria</taxon>
        <taxon>Chiroptera</taxon>
        <taxon>Yangochiroptera</taxon>
        <taxon>Vespertilionidae</taxon>
        <taxon>Myotis</taxon>
    </lineage>
</organism>
<dbReference type="Proteomes" id="UP000052978">
    <property type="component" value="Unassembled WGS sequence"/>
</dbReference>
<evidence type="ECO:0000256" key="1">
    <source>
        <dbReference type="SAM" id="MobiDB-lite"/>
    </source>
</evidence>
<evidence type="ECO:0000313" key="2">
    <source>
        <dbReference type="EMBL" id="EPQ06287.1"/>
    </source>
</evidence>